<dbReference type="Proteomes" id="UP001215280">
    <property type="component" value="Unassembled WGS sequence"/>
</dbReference>
<feature type="compositionally biased region" description="Basic and acidic residues" evidence="1">
    <location>
        <begin position="18"/>
        <end position="58"/>
    </location>
</feature>
<reference evidence="2" key="1">
    <citation type="submission" date="2023-03" db="EMBL/GenBank/DDBJ databases">
        <title>Massive genome expansion in bonnet fungi (Mycena s.s.) driven by repeated elements and novel gene families across ecological guilds.</title>
        <authorList>
            <consortium name="Lawrence Berkeley National Laboratory"/>
            <person name="Harder C.B."/>
            <person name="Miyauchi S."/>
            <person name="Viragh M."/>
            <person name="Kuo A."/>
            <person name="Thoen E."/>
            <person name="Andreopoulos B."/>
            <person name="Lu D."/>
            <person name="Skrede I."/>
            <person name="Drula E."/>
            <person name="Henrissat B."/>
            <person name="Morin E."/>
            <person name="Kohler A."/>
            <person name="Barry K."/>
            <person name="LaButti K."/>
            <person name="Morin E."/>
            <person name="Salamov A."/>
            <person name="Lipzen A."/>
            <person name="Mereny Z."/>
            <person name="Hegedus B."/>
            <person name="Baldrian P."/>
            <person name="Stursova M."/>
            <person name="Weitz H."/>
            <person name="Taylor A."/>
            <person name="Grigoriev I.V."/>
            <person name="Nagy L.G."/>
            <person name="Martin F."/>
            <person name="Kauserud H."/>
        </authorList>
    </citation>
    <scope>NUCLEOTIDE SEQUENCE</scope>
    <source>
        <strain evidence="2">CBHHK188m</strain>
    </source>
</reference>
<name>A0AAD7NXQ3_9AGAR</name>
<sequence length="241" mass="26917">MSANSAYLRPTLVAMDAGHGRVNKDNSPKEDVKDDTTKAPFDKTSHEEANKVADELPPPRKRARANSNYEYEEAHSGPQGAFIIDSGAPVYIIDGHLVADLSAKQPEKLTPKKITKTLDAAARHIAAQSHFEVPVDAICCQERNIRSHMAYAAHQLCYHIRIREQFEAEHQRLLDIMKERKLSPINYGTSEVNTDSRVPCPDHGHAPSLCPYLPESDDEDLGDLDTYDYCLKFSSSAYLPE</sequence>
<accession>A0AAD7NXQ3</accession>
<evidence type="ECO:0000313" key="3">
    <source>
        <dbReference type="Proteomes" id="UP001215280"/>
    </source>
</evidence>
<dbReference type="EMBL" id="JARJLG010000007">
    <property type="protein sequence ID" value="KAJ7779514.1"/>
    <property type="molecule type" value="Genomic_DNA"/>
</dbReference>
<feature type="region of interest" description="Disordered" evidence="1">
    <location>
        <begin position="1"/>
        <end position="72"/>
    </location>
</feature>
<evidence type="ECO:0000313" key="2">
    <source>
        <dbReference type="EMBL" id="KAJ7779514.1"/>
    </source>
</evidence>
<evidence type="ECO:0000256" key="1">
    <source>
        <dbReference type="SAM" id="MobiDB-lite"/>
    </source>
</evidence>
<dbReference type="AlphaFoldDB" id="A0AAD7NXQ3"/>
<organism evidence="2 3">
    <name type="scientific">Mycena maculata</name>
    <dbReference type="NCBI Taxonomy" id="230809"/>
    <lineage>
        <taxon>Eukaryota</taxon>
        <taxon>Fungi</taxon>
        <taxon>Dikarya</taxon>
        <taxon>Basidiomycota</taxon>
        <taxon>Agaricomycotina</taxon>
        <taxon>Agaricomycetes</taxon>
        <taxon>Agaricomycetidae</taxon>
        <taxon>Agaricales</taxon>
        <taxon>Marasmiineae</taxon>
        <taxon>Mycenaceae</taxon>
        <taxon>Mycena</taxon>
    </lineage>
</organism>
<comment type="caution">
    <text evidence="2">The sequence shown here is derived from an EMBL/GenBank/DDBJ whole genome shotgun (WGS) entry which is preliminary data.</text>
</comment>
<protein>
    <submittedName>
        <fullName evidence="2">Uncharacterized protein</fullName>
    </submittedName>
</protein>
<keyword evidence="3" id="KW-1185">Reference proteome</keyword>
<gene>
    <name evidence="2" type="ORF">DFH07DRAFT_950577</name>
</gene>
<proteinExistence type="predicted"/>